<feature type="non-terminal residue" evidence="2">
    <location>
        <position position="1"/>
    </location>
</feature>
<feature type="non-terminal residue" evidence="2">
    <location>
        <position position="271"/>
    </location>
</feature>
<sequence>ADRRPDRASVGHPTSLAAADGIRAARRLPGRSVAIGPQGARPPPWPLRPATKSLPHARQHPAAVRRPDDRHLRRIRGRRDLAPREGTPARLAPAAEAGCARARCVHRALGGRRRQRLPRRHRCPAALPTRQSVARRDRDSDRYRTCGRVVSRPGHDALAERRSPDGDRRRGRRTLGPPAPPASADLRGALWVGMALRPGDAAARLLRGWGGRVVDPRQPHDAPPARRDVPLAGRGTRRRGGVVVDRSGGDGSDRWCPVLGGARIRDRAPAV</sequence>
<feature type="compositionally biased region" description="Basic and acidic residues" evidence="1">
    <location>
        <begin position="215"/>
        <end position="229"/>
    </location>
</feature>
<feature type="region of interest" description="Disordered" evidence="1">
    <location>
        <begin position="112"/>
        <end position="184"/>
    </location>
</feature>
<evidence type="ECO:0000313" key="2">
    <source>
        <dbReference type="EMBL" id="CAA9552872.1"/>
    </source>
</evidence>
<feature type="compositionally biased region" description="Basic and acidic residues" evidence="1">
    <location>
        <begin position="134"/>
        <end position="144"/>
    </location>
</feature>
<dbReference type="AlphaFoldDB" id="A0A6J4UJT5"/>
<accession>A0A6J4UJT5</accession>
<proteinExistence type="predicted"/>
<feature type="region of interest" description="Disordered" evidence="1">
    <location>
        <begin position="1"/>
        <end position="93"/>
    </location>
</feature>
<feature type="region of interest" description="Disordered" evidence="1">
    <location>
        <begin position="215"/>
        <end position="250"/>
    </location>
</feature>
<evidence type="ECO:0000256" key="1">
    <source>
        <dbReference type="SAM" id="MobiDB-lite"/>
    </source>
</evidence>
<feature type="compositionally biased region" description="Basic and acidic residues" evidence="1">
    <location>
        <begin position="153"/>
        <end position="168"/>
    </location>
</feature>
<gene>
    <name evidence="2" type="ORF">AVDCRST_MAG59-1903</name>
</gene>
<organism evidence="2">
    <name type="scientific">uncultured Thermomicrobiales bacterium</name>
    <dbReference type="NCBI Taxonomy" id="1645740"/>
    <lineage>
        <taxon>Bacteria</taxon>
        <taxon>Pseudomonadati</taxon>
        <taxon>Thermomicrobiota</taxon>
        <taxon>Thermomicrobia</taxon>
        <taxon>Thermomicrobiales</taxon>
        <taxon>environmental samples</taxon>
    </lineage>
</organism>
<reference evidence="2" key="1">
    <citation type="submission" date="2020-02" db="EMBL/GenBank/DDBJ databases">
        <authorList>
            <person name="Meier V. D."/>
        </authorList>
    </citation>
    <scope>NUCLEOTIDE SEQUENCE</scope>
    <source>
        <strain evidence="2">AVDCRST_MAG59</strain>
    </source>
</reference>
<protein>
    <submittedName>
        <fullName evidence="2">Uncharacterized protein</fullName>
    </submittedName>
</protein>
<name>A0A6J4UJT5_9BACT</name>
<feature type="compositionally biased region" description="Basic residues" evidence="1">
    <location>
        <begin position="112"/>
        <end position="123"/>
    </location>
</feature>
<dbReference type="EMBL" id="CADCWF010000119">
    <property type="protein sequence ID" value="CAA9552872.1"/>
    <property type="molecule type" value="Genomic_DNA"/>
</dbReference>